<keyword evidence="2" id="KW-0479">Metal-binding</keyword>
<dbReference type="InterPro" id="IPR009056">
    <property type="entry name" value="Cyt_c-like_dom"/>
</dbReference>
<dbReference type="SUPFAM" id="SSF46626">
    <property type="entry name" value="Cytochrome c"/>
    <property type="match status" value="1"/>
</dbReference>
<evidence type="ECO:0000313" key="5">
    <source>
        <dbReference type="EMBL" id="SFV86380.1"/>
    </source>
</evidence>
<dbReference type="GO" id="GO:0020037">
    <property type="term" value="F:heme binding"/>
    <property type="evidence" value="ECO:0007669"/>
    <property type="project" value="InterPro"/>
</dbReference>
<evidence type="ECO:0000313" key="6">
    <source>
        <dbReference type="EMBL" id="SFV88763.1"/>
    </source>
</evidence>
<dbReference type="Gene3D" id="1.10.760.10">
    <property type="entry name" value="Cytochrome c-like domain"/>
    <property type="match status" value="1"/>
</dbReference>
<accession>A0A1W1E459</accession>
<evidence type="ECO:0000259" key="4">
    <source>
        <dbReference type="PROSITE" id="PS51007"/>
    </source>
</evidence>
<sequence>MKKIVIISSILFLSGCFNSGDAEAKEVALGKAVFDKNCVSCHGKSAIGLTKNWKQTLPNGKYPAPPLNGSAHAWHHSPKLLLNTINNGGVKLGGWMPGFKDKLSEKEKQATLDYLHSLWSKDIQQKYDRRFK</sequence>
<dbReference type="GO" id="GO:0046872">
    <property type="term" value="F:metal ion binding"/>
    <property type="evidence" value="ECO:0007669"/>
    <property type="project" value="UniProtKB-KW"/>
</dbReference>
<gene>
    <name evidence="5" type="ORF">MNB_SUP05-SYMBIONT-4-560</name>
    <name evidence="6" type="ORF">MNB_SUP05-SYMBIONT-5-658</name>
</gene>
<dbReference type="InterPro" id="IPR036909">
    <property type="entry name" value="Cyt_c-like_dom_sf"/>
</dbReference>
<protein>
    <submittedName>
        <fullName evidence="6">Cytochrome c, class IC:Cytochrome c, class I</fullName>
    </submittedName>
</protein>
<organism evidence="6">
    <name type="scientific">hydrothermal vent metagenome</name>
    <dbReference type="NCBI Taxonomy" id="652676"/>
    <lineage>
        <taxon>unclassified sequences</taxon>
        <taxon>metagenomes</taxon>
        <taxon>ecological metagenomes</taxon>
    </lineage>
</organism>
<keyword evidence="3" id="KW-0408">Iron</keyword>
<keyword evidence="1" id="KW-0349">Heme</keyword>
<dbReference type="EMBL" id="FPHZ01000177">
    <property type="protein sequence ID" value="SFV88763.1"/>
    <property type="molecule type" value="Genomic_DNA"/>
</dbReference>
<dbReference type="Pfam" id="PF13442">
    <property type="entry name" value="Cytochrome_CBB3"/>
    <property type="match status" value="1"/>
</dbReference>
<dbReference type="PROSITE" id="PS51007">
    <property type="entry name" value="CYTC"/>
    <property type="match status" value="1"/>
</dbReference>
<dbReference type="EMBL" id="FPHY01000073">
    <property type="protein sequence ID" value="SFV86380.1"/>
    <property type="molecule type" value="Genomic_DNA"/>
</dbReference>
<evidence type="ECO:0000256" key="3">
    <source>
        <dbReference type="ARBA" id="ARBA00023004"/>
    </source>
</evidence>
<dbReference type="PROSITE" id="PS51257">
    <property type="entry name" value="PROKAR_LIPOPROTEIN"/>
    <property type="match status" value="1"/>
</dbReference>
<feature type="domain" description="Cytochrome c" evidence="4">
    <location>
        <begin position="25"/>
        <end position="119"/>
    </location>
</feature>
<dbReference type="AlphaFoldDB" id="A0A1W1E459"/>
<proteinExistence type="predicted"/>
<evidence type="ECO:0000256" key="1">
    <source>
        <dbReference type="ARBA" id="ARBA00022617"/>
    </source>
</evidence>
<dbReference type="GO" id="GO:0009055">
    <property type="term" value="F:electron transfer activity"/>
    <property type="evidence" value="ECO:0007669"/>
    <property type="project" value="InterPro"/>
</dbReference>
<name>A0A1W1E459_9ZZZZ</name>
<reference evidence="6" key="1">
    <citation type="submission" date="2016-10" db="EMBL/GenBank/DDBJ databases">
        <authorList>
            <person name="de Groot N.N."/>
        </authorList>
    </citation>
    <scope>NUCLEOTIDE SEQUENCE</scope>
</reference>
<evidence type="ECO:0000256" key="2">
    <source>
        <dbReference type="ARBA" id="ARBA00022723"/>
    </source>
</evidence>